<dbReference type="OrthoDB" id="449052at2759"/>
<dbReference type="GO" id="GO:0019901">
    <property type="term" value="F:protein kinase binding"/>
    <property type="evidence" value="ECO:0007669"/>
    <property type="project" value="TreeGrafter"/>
</dbReference>
<dbReference type="CDD" id="cd04618">
    <property type="entry name" value="CBS_euAMPK_gamma-like_repeat1"/>
    <property type="match status" value="1"/>
</dbReference>
<sequence>MLPNVSRSLHYAKVFERKSLSISLCPPAVPSIPPPPCPCPVPNATTTTPTTTTAFRPAVCYVNPNFEKISTRRNAPRPNYGQGPGGRQQQQQQLRFGRQPWPTLHFYSNYAGRLVLGAGDHDFFNTETYPLESIREFEAISGAWKQLLANLLKKEEDESQIFVKFFRFHKCYDLVPTSAKLVVFDTQLLVKKAFYALVYNGVRAAPLWDSKRQEFIGMLTITDFIKILKMYYKSPHSSMDELEEHKLETWRSVLQEEVKKLVSIGPDASLYDAIKTLIHNRIHRLPVIDPLTGNINELPKPSYMQKTLREIRIGSYDNIEIATEDTSIITALGKFVDRRVSALPMVDAEGRLRDIYAKFDVII</sequence>
<dbReference type="GO" id="GO:0019887">
    <property type="term" value="F:protein kinase regulator activity"/>
    <property type="evidence" value="ECO:0007669"/>
    <property type="project" value="TreeGrafter"/>
</dbReference>
<dbReference type="HOGENOM" id="CLU_763438_0_0_1"/>
<keyword evidence="8" id="KW-0808">Transferase</keyword>
<dbReference type="AlphaFoldDB" id="B0WG19"/>
<evidence type="ECO:0000313" key="8">
    <source>
        <dbReference type="EMBL" id="EDS26660.1"/>
    </source>
</evidence>
<dbReference type="InParanoid" id="B0WG19"/>
<proteinExistence type="inferred from homology"/>
<dbReference type="SUPFAM" id="SSF54631">
    <property type="entry name" value="CBS-domain pair"/>
    <property type="match status" value="2"/>
</dbReference>
<dbReference type="GO" id="GO:0005737">
    <property type="term" value="C:cytoplasm"/>
    <property type="evidence" value="ECO:0007669"/>
    <property type="project" value="TreeGrafter"/>
</dbReference>
<dbReference type="Proteomes" id="UP000002320">
    <property type="component" value="Unassembled WGS sequence"/>
</dbReference>
<keyword evidence="8" id="KW-0418">Kinase</keyword>
<evidence type="ECO:0000256" key="4">
    <source>
        <dbReference type="ARBA" id="ARBA00025878"/>
    </source>
</evidence>
<keyword evidence="2" id="KW-0677">Repeat</keyword>
<dbReference type="GO" id="GO:0031588">
    <property type="term" value="C:nucleotide-activated protein kinase complex"/>
    <property type="evidence" value="ECO:0007669"/>
    <property type="project" value="TreeGrafter"/>
</dbReference>
<evidence type="ECO:0000259" key="7">
    <source>
        <dbReference type="PROSITE" id="PS51371"/>
    </source>
</evidence>
<dbReference type="VEuPathDB" id="VectorBase:CQUJHB012843"/>
<feature type="domain" description="CBS" evidence="7">
    <location>
        <begin position="176"/>
        <end position="238"/>
    </location>
</feature>
<evidence type="ECO:0000256" key="3">
    <source>
        <dbReference type="ARBA" id="ARBA00023122"/>
    </source>
</evidence>
<evidence type="ECO:0000313" key="10">
    <source>
        <dbReference type="Proteomes" id="UP000002320"/>
    </source>
</evidence>
<evidence type="ECO:0000313" key="9">
    <source>
        <dbReference type="EnsemblMetazoa" id="CPIJ006252-PA"/>
    </source>
</evidence>
<accession>B0WG19</accession>
<dbReference type="VEuPathDB" id="VectorBase:CPIJ006252"/>
<name>B0WG19_CULQU</name>
<protein>
    <submittedName>
        <fullName evidence="8 9">5'-AMP-activated protein kinase</fullName>
    </submittedName>
</protein>
<dbReference type="PANTHER" id="PTHR13780">
    <property type="entry name" value="AMP-ACTIVATED PROTEIN KINASE, GAMMA REGULATORY SUBUNIT"/>
    <property type="match status" value="1"/>
</dbReference>
<feature type="region of interest" description="Disordered" evidence="6">
    <location>
        <begin position="71"/>
        <end position="94"/>
    </location>
</feature>
<dbReference type="SMART" id="SM00116">
    <property type="entry name" value="CBS"/>
    <property type="match status" value="3"/>
</dbReference>
<dbReference type="InterPro" id="IPR046342">
    <property type="entry name" value="CBS_dom_sf"/>
</dbReference>
<reference evidence="9" key="2">
    <citation type="submission" date="2021-02" db="UniProtKB">
        <authorList>
            <consortium name="EnsemblMetazoa"/>
        </authorList>
    </citation>
    <scope>IDENTIFICATION</scope>
    <source>
        <strain evidence="9">JHB</strain>
    </source>
</reference>
<comment type="subunit">
    <text evidence="4">AMPK is a heterotrimer of an alpha catalytic subunit (PRKAA1 or PRKAA2), a beta (PRKAB1 or PRKAB2) and a gamma non-catalytic subunits (PRKAG1, PRKAG2 or PRKAG3). Interacts with FNIP1 and FNIP2.</text>
</comment>
<dbReference type="Gene3D" id="3.10.580.10">
    <property type="entry name" value="CBS-domain"/>
    <property type="match status" value="2"/>
</dbReference>
<dbReference type="InterPro" id="IPR000644">
    <property type="entry name" value="CBS_dom"/>
</dbReference>
<dbReference type="PANTHER" id="PTHR13780:SF35">
    <property type="entry name" value="LD22662P"/>
    <property type="match status" value="1"/>
</dbReference>
<comment type="similarity">
    <text evidence="1">Belongs to the 5'-AMP-activated protein kinase gamma subunit family.</text>
</comment>
<dbReference type="STRING" id="7176.B0WG19"/>
<dbReference type="EnsemblMetazoa" id="CPIJ006252-RA">
    <property type="protein sequence ID" value="CPIJ006252-PA"/>
    <property type="gene ID" value="CPIJ006252"/>
</dbReference>
<feature type="compositionally biased region" description="Low complexity" evidence="6">
    <location>
        <begin position="76"/>
        <end position="94"/>
    </location>
</feature>
<evidence type="ECO:0000256" key="1">
    <source>
        <dbReference type="ARBA" id="ARBA00006750"/>
    </source>
</evidence>
<dbReference type="eggNOG" id="KOG1764">
    <property type="taxonomic scope" value="Eukaryota"/>
</dbReference>
<dbReference type="EMBL" id="DS231922">
    <property type="protein sequence ID" value="EDS26660.1"/>
    <property type="molecule type" value="Genomic_DNA"/>
</dbReference>
<dbReference type="GO" id="GO:0016208">
    <property type="term" value="F:AMP binding"/>
    <property type="evidence" value="ECO:0007669"/>
    <property type="project" value="TreeGrafter"/>
</dbReference>
<keyword evidence="10" id="KW-1185">Reference proteome</keyword>
<dbReference type="GO" id="GO:0005634">
    <property type="term" value="C:nucleus"/>
    <property type="evidence" value="ECO:0007669"/>
    <property type="project" value="TreeGrafter"/>
</dbReference>
<organism>
    <name type="scientific">Culex quinquefasciatus</name>
    <name type="common">Southern house mosquito</name>
    <name type="synonym">Culex pungens</name>
    <dbReference type="NCBI Taxonomy" id="7176"/>
    <lineage>
        <taxon>Eukaryota</taxon>
        <taxon>Metazoa</taxon>
        <taxon>Ecdysozoa</taxon>
        <taxon>Arthropoda</taxon>
        <taxon>Hexapoda</taxon>
        <taxon>Insecta</taxon>
        <taxon>Pterygota</taxon>
        <taxon>Neoptera</taxon>
        <taxon>Endopterygota</taxon>
        <taxon>Diptera</taxon>
        <taxon>Nematocera</taxon>
        <taxon>Culicoidea</taxon>
        <taxon>Culicidae</taxon>
        <taxon>Culicinae</taxon>
        <taxon>Culicini</taxon>
        <taxon>Culex</taxon>
        <taxon>Culex</taxon>
    </lineage>
</organism>
<evidence type="ECO:0000256" key="5">
    <source>
        <dbReference type="PROSITE-ProRule" id="PRU00703"/>
    </source>
</evidence>
<dbReference type="PROSITE" id="PS51371">
    <property type="entry name" value="CBS"/>
    <property type="match status" value="1"/>
</dbReference>
<dbReference type="Pfam" id="PF00571">
    <property type="entry name" value="CBS"/>
    <property type="match status" value="2"/>
</dbReference>
<dbReference type="KEGG" id="cqu:CpipJ_CPIJ006252"/>
<dbReference type="GO" id="GO:0016301">
    <property type="term" value="F:kinase activity"/>
    <property type="evidence" value="ECO:0007669"/>
    <property type="project" value="UniProtKB-KW"/>
</dbReference>
<evidence type="ECO:0000256" key="2">
    <source>
        <dbReference type="ARBA" id="ARBA00022737"/>
    </source>
</evidence>
<evidence type="ECO:0000256" key="6">
    <source>
        <dbReference type="SAM" id="MobiDB-lite"/>
    </source>
</evidence>
<keyword evidence="3 5" id="KW-0129">CBS domain</keyword>
<gene>
    <name evidence="9" type="primary">6037774</name>
    <name evidence="8" type="ORF">CpipJ_CPIJ006252</name>
</gene>
<reference evidence="8" key="1">
    <citation type="submission" date="2007-03" db="EMBL/GenBank/DDBJ databases">
        <title>Annotation of Culex pipiens quinquefasciatus.</title>
        <authorList>
            <consortium name="The Broad Institute Genome Sequencing Platform"/>
            <person name="Atkinson P.W."/>
            <person name="Hemingway J."/>
            <person name="Christensen B.M."/>
            <person name="Higgs S."/>
            <person name="Kodira C."/>
            <person name="Hannick L."/>
            <person name="Megy K."/>
            <person name="O'Leary S."/>
            <person name="Pearson M."/>
            <person name="Haas B.J."/>
            <person name="Mauceli E."/>
            <person name="Wortman J.R."/>
            <person name="Lee N.H."/>
            <person name="Guigo R."/>
            <person name="Stanke M."/>
            <person name="Alvarado L."/>
            <person name="Amedeo P."/>
            <person name="Antoine C.H."/>
            <person name="Arensburger P."/>
            <person name="Bidwell S.L."/>
            <person name="Crawford M."/>
            <person name="Camaro F."/>
            <person name="Devon K."/>
            <person name="Engels R."/>
            <person name="Hammond M."/>
            <person name="Howarth C."/>
            <person name="Koehrsen M."/>
            <person name="Lawson D."/>
            <person name="Montgomery P."/>
            <person name="Nene V."/>
            <person name="Nusbaum C."/>
            <person name="Puiu D."/>
            <person name="Romero-Severson J."/>
            <person name="Severson D.W."/>
            <person name="Shumway M."/>
            <person name="Sisk P."/>
            <person name="Stolte C."/>
            <person name="Zeng Q."/>
            <person name="Eisenstadt E."/>
            <person name="Fraser-Liggett C."/>
            <person name="Strausberg R."/>
            <person name="Galagan J."/>
            <person name="Birren B."/>
            <person name="Collins F.H."/>
        </authorList>
    </citation>
    <scope>NUCLEOTIDE SEQUENCE [LARGE SCALE GENOMIC DNA]</scope>
    <source>
        <strain evidence="8">JHB</strain>
    </source>
</reference>
<dbReference type="InterPro" id="IPR050511">
    <property type="entry name" value="AMPK_gamma/SDS23_families"/>
</dbReference>